<dbReference type="Pfam" id="PF03553">
    <property type="entry name" value="Na_H_antiporter"/>
    <property type="match status" value="2"/>
</dbReference>
<evidence type="ECO:0000259" key="10">
    <source>
        <dbReference type="Pfam" id="PF03553"/>
    </source>
</evidence>
<keyword evidence="6 9" id="KW-1133">Transmembrane helix</keyword>
<evidence type="ECO:0000256" key="2">
    <source>
        <dbReference type="ARBA" id="ARBA00022448"/>
    </source>
</evidence>
<dbReference type="InterPro" id="IPR018461">
    <property type="entry name" value="Na/H_Antiport_NhaC-like_C"/>
</dbReference>
<evidence type="ECO:0000313" key="11">
    <source>
        <dbReference type="EMBL" id="BDL43709.1"/>
    </source>
</evidence>
<keyword evidence="12" id="KW-1185">Reference proteome</keyword>
<keyword evidence="3" id="KW-0050">Antiport</keyword>
<evidence type="ECO:0000256" key="3">
    <source>
        <dbReference type="ARBA" id="ARBA00022449"/>
    </source>
</evidence>
<keyword evidence="2" id="KW-0813">Transport</keyword>
<feature type="transmembrane region" description="Helical" evidence="9">
    <location>
        <begin position="39"/>
        <end position="59"/>
    </location>
</feature>
<dbReference type="RefSeq" id="WP_215434115.1">
    <property type="nucleotide sequence ID" value="NZ_AP025943.1"/>
</dbReference>
<protein>
    <submittedName>
        <fullName evidence="11">Sodium:proton antiporter</fullName>
    </submittedName>
</protein>
<evidence type="ECO:0000256" key="9">
    <source>
        <dbReference type="SAM" id="Phobius"/>
    </source>
</evidence>
<evidence type="ECO:0000256" key="1">
    <source>
        <dbReference type="ARBA" id="ARBA00004651"/>
    </source>
</evidence>
<proteinExistence type="inferred from homology"/>
<dbReference type="InterPro" id="IPR052180">
    <property type="entry name" value="NhaC_Na-H+_Antiporter"/>
</dbReference>
<feature type="transmembrane region" description="Helical" evidence="9">
    <location>
        <begin position="414"/>
        <end position="432"/>
    </location>
</feature>
<evidence type="ECO:0000313" key="12">
    <source>
        <dbReference type="Proteomes" id="UP001062263"/>
    </source>
</evidence>
<evidence type="ECO:0000256" key="7">
    <source>
        <dbReference type="ARBA" id="ARBA00023136"/>
    </source>
</evidence>
<feature type="transmembrane region" description="Helical" evidence="9">
    <location>
        <begin position="334"/>
        <end position="357"/>
    </location>
</feature>
<dbReference type="PANTHER" id="PTHR33451">
    <property type="entry name" value="MALATE-2H(+)/NA(+)-LACTATE ANTIPORTER"/>
    <property type="match status" value="1"/>
</dbReference>
<feature type="transmembrane region" description="Helical" evidence="9">
    <location>
        <begin position="200"/>
        <end position="222"/>
    </location>
</feature>
<evidence type="ECO:0000256" key="8">
    <source>
        <dbReference type="ARBA" id="ARBA00038435"/>
    </source>
</evidence>
<sequence length="446" mass="46868">MHHAFHNDSGNPAPSLWALSPLLVFFLLYLAISVAVQDFYAVPVTVAFTAAAIWSIAITKGKSITERVDLFSAGVANRNILMMIWIFVLAGAFAQSARDMGAIDATVRLTLHLLPDNLLLASVFIASCFISLSVGTSVGTIVALAPVAVGLAEATNVNTGMMTAIVVGGAFFGDNLSFISDTTIASTRTQGCAMRDKFRANVKVVLPAALLALACYMLAGWNVQAPAAGADVQIEWLKVLPYLLVLATALAGVHVMAVLTLGLLATGAVGVGMGYFSCMDWFRSMGDGMTGMGELIIVTLLAGGVLAMIRFNGGIAYIIEKITRHIRGRRGAEFSIAALVSLANLCTANNTIAIITAGPIAKDISDRFNIPPRRSASILDTFSCLVQGVIPYGAQMLMAAGIAQVSPLLIMKYLYYPLILGACSVTAIILGGRADRKHAAGPENPA</sequence>
<feature type="transmembrane region" description="Helical" evidence="9">
    <location>
        <begin position="79"/>
        <end position="97"/>
    </location>
</feature>
<feature type="domain" description="Na+/H+ antiporter NhaC-like C-terminal" evidence="10">
    <location>
        <begin position="244"/>
        <end position="431"/>
    </location>
</feature>
<feature type="transmembrane region" description="Helical" evidence="9">
    <location>
        <begin position="295"/>
        <end position="319"/>
    </location>
</feature>
<reference evidence="11" key="1">
    <citation type="submission" date="2022-06" db="EMBL/GenBank/DDBJ databases">
        <title>Akkermansia biwalacus sp. nov., an anaerobic mucin-degrading bacterium isolated from human intestine.</title>
        <authorList>
            <person name="Kobayashi Y."/>
            <person name="Inoue S."/>
            <person name="Kawahara T."/>
            <person name="Kohda N."/>
        </authorList>
    </citation>
    <scope>NUCLEOTIDE SEQUENCE</scope>
    <source>
        <strain evidence="11">WON2089</strain>
    </source>
</reference>
<dbReference type="Proteomes" id="UP001062263">
    <property type="component" value="Chromosome"/>
</dbReference>
<dbReference type="PANTHER" id="PTHR33451:SF5">
    <property type="entry name" value="NA+_H+ ANTIPORTER"/>
    <property type="match status" value="1"/>
</dbReference>
<keyword evidence="7 9" id="KW-0472">Membrane</keyword>
<dbReference type="EMBL" id="AP025943">
    <property type="protein sequence ID" value="BDL43709.1"/>
    <property type="molecule type" value="Genomic_DNA"/>
</dbReference>
<name>A0ABM7ZGB4_9BACT</name>
<keyword evidence="4" id="KW-1003">Cell membrane</keyword>
<feature type="transmembrane region" description="Helical" evidence="9">
    <location>
        <begin position="242"/>
        <end position="275"/>
    </location>
</feature>
<feature type="transmembrane region" description="Helical" evidence="9">
    <location>
        <begin position="15"/>
        <end position="32"/>
    </location>
</feature>
<evidence type="ECO:0000256" key="6">
    <source>
        <dbReference type="ARBA" id="ARBA00022989"/>
    </source>
</evidence>
<feature type="transmembrane region" description="Helical" evidence="9">
    <location>
        <begin position="161"/>
        <end position="179"/>
    </location>
</feature>
<keyword evidence="5 9" id="KW-0812">Transmembrane</keyword>
<feature type="domain" description="Na+/H+ antiporter NhaC-like C-terminal" evidence="10">
    <location>
        <begin position="21"/>
        <end position="221"/>
    </location>
</feature>
<comment type="similarity">
    <text evidence="8">Belongs to the NhaC Na(+)/H(+) (TC 2.A.35) antiporter family.</text>
</comment>
<gene>
    <name evidence="11" type="ORF">Abiwalacus_12830</name>
</gene>
<evidence type="ECO:0000256" key="5">
    <source>
        <dbReference type="ARBA" id="ARBA00022692"/>
    </source>
</evidence>
<comment type="subcellular location">
    <subcellularLocation>
        <location evidence="1">Cell membrane</location>
        <topology evidence="1">Multi-pass membrane protein</topology>
    </subcellularLocation>
</comment>
<organism evidence="11 12">
    <name type="scientific">Akkermansia biwaensis</name>
    <dbReference type="NCBI Taxonomy" id="2946555"/>
    <lineage>
        <taxon>Bacteria</taxon>
        <taxon>Pseudomonadati</taxon>
        <taxon>Verrucomicrobiota</taxon>
        <taxon>Verrucomicrobiia</taxon>
        <taxon>Verrucomicrobiales</taxon>
        <taxon>Akkermansiaceae</taxon>
        <taxon>Akkermansia</taxon>
    </lineage>
</organism>
<feature type="transmembrane region" description="Helical" evidence="9">
    <location>
        <begin position="118"/>
        <end position="149"/>
    </location>
</feature>
<accession>A0ABM7ZGB4</accession>
<evidence type="ECO:0000256" key="4">
    <source>
        <dbReference type="ARBA" id="ARBA00022475"/>
    </source>
</evidence>